<dbReference type="InterPro" id="IPR042100">
    <property type="entry name" value="Bug_dom1"/>
</dbReference>
<dbReference type="InterPro" id="IPR005064">
    <property type="entry name" value="BUG"/>
</dbReference>
<evidence type="ECO:0000313" key="3">
    <source>
        <dbReference type="Proteomes" id="UP001220530"/>
    </source>
</evidence>
<name>A0ABY7YRA3_9HYPH</name>
<gene>
    <name evidence="2" type="ORF">PSQ19_05520</name>
</gene>
<comment type="similarity">
    <text evidence="1">Belongs to the UPF0065 (bug) family.</text>
</comment>
<reference evidence="2 3" key="1">
    <citation type="submission" date="2023-02" db="EMBL/GenBank/DDBJ databases">
        <title>Devosia algicola sp. nov., isolated from the phycosphere of marine algae.</title>
        <authorList>
            <person name="Kim J.M."/>
            <person name="Lee J.K."/>
            <person name="Choi B.J."/>
            <person name="Bayburt H."/>
            <person name="Jeon C.O."/>
        </authorList>
    </citation>
    <scope>NUCLEOTIDE SEQUENCE [LARGE SCALE GENOMIC DNA]</scope>
    <source>
        <strain evidence="2 3">G20-9</strain>
    </source>
</reference>
<protein>
    <submittedName>
        <fullName evidence="2">Tripartite tricarboxylate transporter substrate-binding protein</fullName>
    </submittedName>
</protein>
<dbReference type="Gene3D" id="3.40.190.150">
    <property type="entry name" value="Bordetella uptake gene, domain 1"/>
    <property type="match status" value="1"/>
</dbReference>
<dbReference type="PANTHER" id="PTHR42928:SF5">
    <property type="entry name" value="BLR1237 PROTEIN"/>
    <property type="match status" value="1"/>
</dbReference>
<dbReference type="RefSeq" id="WP_282219941.1">
    <property type="nucleotide sequence ID" value="NZ_CP118246.1"/>
</dbReference>
<dbReference type="Pfam" id="PF03401">
    <property type="entry name" value="TctC"/>
    <property type="match status" value="1"/>
</dbReference>
<dbReference type="Gene3D" id="3.40.190.10">
    <property type="entry name" value="Periplasmic binding protein-like II"/>
    <property type="match status" value="1"/>
</dbReference>
<dbReference type="EMBL" id="CP118246">
    <property type="protein sequence ID" value="WDR03549.1"/>
    <property type="molecule type" value="Genomic_DNA"/>
</dbReference>
<sequence>MVRAGANIGALSHVEMLALGQALDFAPRIVSAGGGSGVRQAILSGDVDIGDQNPSAVASLVKDGQLKALAYYGSSRSSYLPDTPTMAEQGYDTPSAMCNSGYFWIRRDTPQEIKDYWTNLLETQLMAPETKAQLEETLGVEILFVGGDDMDALADKIWKERVDIVDTFGLKVETN</sequence>
<proteinExistence type="inferred from homology"/>
<dbReference type="PANTHER" id="PTHR42928">
    <property type="entry name" value="TRICARBOXYLATE-BINDING PROTEIN"/>
    <property type="match status" value="1"/>
</dbReference>
<evidence type="ECO:0000313" key="2">
    <source>
        <dbReference type="EMBL" id="WDR03549.1"/>
    </source>
</evidence>
<dbReference type="Proteomes" id="UP001220530">
    <property type="component" value="Chromosome"/>
</dbReference>
<keyword evidence="3" id="KW-1185">Reference proteome</keyword>
<evidence type="ECO:0000256" key="1">
    <source>
        <dbReference type="ARBA" id="ARBA00006987"/>
    </source>
</evidence>
<organism evidence="2 3">
    <name type="scientific">Devosia algicola</name>
    <dbReference type="NCBI Taxonomy" id="3026418"/>
    <lineage>
        <taxon>Bacteria</taxon>
        <taxon>Pseudomonadati</taxon>
        <taxon>Pseudomonadota</taxon>
        <taxon>Alphaproteobacteria</taxon>
        <taxon>Hyphomicrobiales</taxon>
        <taxon>Devosiaceae</taxon>
        <taxon>Devosia</taxon>
    </lineage>
</organism>
<accession>A0ABY7YRA3</accession>